<dbReference type="EMBL" id="FOTW01000004">
    <property type="protein sequence ID" value="SFL47414.1"/>
    <property type="molecule type" value="Genomic_DNA"/>
</dbReference>
<feature type="transmembrane region" description="Helical" evidence="6">
    <location>
        <begin position="124"/>
        <end position="145"/>
    </location>
</feature>
<comment type="subcellular location">
    <subcellularLocation>
        <location evidence="1">Membrane</location>
        <topology evidence="1">Multi-pass membrane protein</topology>
    </subcellularLocation>
</comment>
<dbReference type="PANTHER" id="PTHR42718">
    <property type="entry name" value="MAJOR FACILITATOR SUPERFAMILY MULTIDRUG TRANSPORTER MFSC"/>
    <property type="match status" value="1"/>
</dbReference>
<feature type="transmembrane region" description="Helical" evidence="6">
    <location>
        <begin position="20"/>
        <end position="40"/>
    </location>
</feature>
<dbReference type="AlphaFoldDB" id="A0A1I4HZF7"/>
<keyword evidence="2" id="KW-0813">Transport</keyword>
<name>A0A1I4HZF7_9BURK</name>
<evidence type="ECO:0000256" key="2">
    <source>
        <dbReference type="ARBA" id="ARBA00022448"/>
    </source>
</evidence>
<dbReference type="GO" id="GO:0016020">
    <property type="term" value="C:membrane"/>
    <property type="evidence" value="ECO:0007669"/>
    <property type="project" value="UniProtKB-SubCell"/>
</dbReference>
<dbReference type="Proteomes" id="UP000199470">
    <property type="component" value="Unassembled WGS sequence"/>
</dbReference>
<dbReference type="Pfam" id="PF07690">
    <property type="entry name" value="MFS_1"/>
    <property type="match status" value="1"/>
</dbReference>
<proteinExistence type="predicted"/>
<evidence type="ECO:0000313" key="9">
    <source>
        <dbReference type="Proteomes" id="UP000199470"/>
    </source>
</evidence>
<dbReference type="STRING" id="758825.SAMN02982985_00336"/>
<evidence type="ECO:0000256" key="6">
    <source>
        <dbReference type="SAM" id="Phobius"/>
    </source>
</evidence>
<feature type="transmembrane region" description="Helical" evidence="6">
    <location>
        <begin position="243"/>
        <end position="264"/>
    </location>
</feature>
<dbReference type="PROSITE" id="PS50850">
    <property type="entry name" value="MFS"/>
    <property type="match status" value="1"/>
</dbReference>
<evidence type="ECO:0000256" key="3">
    <source>
        <dbReference type="ARBA" id="ARBA00022692"/>
    </source>
</evidence>
<reference evidence="8 9" key="1">
    <citation type="submission" date="2016-10" db="EMBL/GenBank/DDBJ databases">
        <authorList>
            <person name="de Groot N.N."/>
        </authorList>
    </citation>
    <scope>NUCLEOTIDE SEQUENCE [LARGE SCALE GENOMIC DNA]</scope>
    <source>
        <strain evidence="8 9">ATCC 43154</strain>
    </source>
</reference>
<feature type="transmembrane region" description="Helical" evidence="6">
    <location>
        <begin position="185"/>
        <end position="205"/>
    </location>
</feature>
<keyword evidence="5 6" id="KW-0472">Membrane</keyword>
<feature type="transmembrane region" description="Helical" evidence="6">
    <location>
        <begin position="94"/>
        <end position="118"/>
    </location>
</feature>
<feature type="transmembrane region" description="Helical" evidence="6">
    <location>
        <begin position="356"/>
        <end position="378"/>
    </location>
</feature>
<evidence type="ECO:0000256" key="1">
    <source>
        <dbReference type="ARBA" id="ARBA00004141"/>
    </source>
</evidence>
<feature type="transmembrane region" description="Helical" evidence="6">
    <location>
        <begin position="60"/>
        <end position="82"/>
    </location>
</feature>
<dbReference type="RefSeq" id="WP_093382751.1">
    <property type="nucleotide sequence ID" value="NZ_FOTW01000004.1"/>
</dbReference>
<dbReference type="InterPro" id="IPR011701">
    <property type="entry name" value="MFS"/>
</dbReference>
<dbReference type="InterPro" id="IPR020846">
    <property type="entry name" value="MFS_dom"/>
</dbReference>
<feature type="transmembrane region" description="Helical" evidence="6">
    <location>
        <begin position="152"/>
        <end position="179"/>
    </location>
</feature>
<dbReference type="CDD" id="cd17321">
    <property type="entry name" value="MFS_MMR_MDR_like"/>
    <property type="match status" value="1"/>
</dbReference>
<evidence type="ECO:0000256" key="4">
    <source>
        <dbReference type="ARBA" id="ARBA00022989"/>
    </source>
</evidence>
<sequence length="483" mass="47670">MFPSPSRLPSSPPSLPSPAVRAGAAPAAILLASSVAFVLVQLDVSIVNVALPQMGRQLGAGLAALQWVVDAYTLGFAALLLSGGALGERLGARAVFLAGLLLFALASLGCALAPGVAALNLARLAQGAGAALLLPNSLAILHAAYADDRAGLAWAVGCWTAAGGVSIAAGPLLGGLLLALAGWRAVFWINLPLCLAGFWLAWRVVPATPPRAPGRGFDLAGQLLAIVALGALVGAVIEAPQLGWNAPAVLAGLAAAVLAGAAFVRVERRAAAPMLPLALFARRGFSGPVLFGALVNLSYYGVVFVLSLYLQGVRGMTPWQAGLTFLPLTATFIVANLASGALAARTGPRAPMLLGALVGGAGYALLALLGVSAGAGFLDMLPGLLLIPAGMGLAVPAMTGAILAGVGPGRAGVASAVLNTARQVGGAVGVALLGALAAGATPAAAMDGMRAALYCAGALLLAGAALAWWSVPAGAARQAPLAR</sequence>
<dbReference type="InterPro" id="IPR036259">
    <property type="entry name" value="MFS_trans_sf"/>
</dbReference>
<evidence type="ECO:0000256" key="5">
    <source>
        <dbReference type="ARBA" id="ARBA00023136"/>
    </source>
</evidence>
<feature type="transmembrane region" description="Helical" evidence="6">
    <location>
        <begin position="424"/>
        <end position="445"/>
    </location>
</feature>
<keyword evidence="3 6" id="KW-0812">Transmembrane</keyword>
<feature type="transmembrane region" description="Helical" evidence="6">
    <location>
        <begin position="217"/>
        <end position="237"/>
    </location>
</feature>
<accession>A0A1I4HZF7</accession>
<dbReference type="PANTHER" id="PTHR42718:SF9">
    <property type="entry name" value="MAJOR FACILITATOR SUPERFAMILY MULTIDRUG TRANSPORTER MFSC"/>
    <property type="match status" value="1"/>
</dbReference>
<feature type="transmembrane region" description="Helical" evidence="6">
    <location>
        <begin position="384"/>
        <end position="404"/>
    </location>
</feature>
<feature type="transmembrane region" description="Helical" evidence="6">
    <location>
        <begin position="322"/>
        <end position="344"/>
    </location>
</feature>
<feature type="domain" description="Major facilitator superfamily (MFS) profile" evidence="7">
    <location>
        <begin position="29"/>
        <end position="475"/>
    </location>
</feature>
<evidence type="ECO:0000313" key="8">
    <source>
        <dbReference type="EMBL" id="SFL47414.1"/>
    </source>
</evidence>
<evidence type="ECO:0000259" key="7">
    <source>
        <dbReference type="PROSITE" id="PS50850"/>
    </source>
</evidence>
<keyword evidence="9" id="KW-1185">Reference proteome</keyword>
<dbReference type="SUPFAM" id="SSF103473">
    <property type="entry name" value="MFS general substrate transporter"/>
    <property type="match status" value="1"/>
</dbReference>
<dbReference type="GO" id="GO:0022857">
    <property type="term" value="F:transmembrane transporter activity"/>
    <property type="evidence" value="ECO:0007669"/>
    <property type="project" value="InterPro"/>
</dbReference>
<feature type="transmembrane region" description="Helical" evidence="6">
    <location>
        <begin position="451"/>
        <end position="471"/>
    </location>
</feature>
<gene>
    <name evidence="8" type="ORF">SAMN02982985_00336</name>
</gene>
<keyword evidence="4 6" id="KW-1133">Transmembrane helix</keyword>
<protein>
    <submittedName>
        <fullName evidence="8">MFS transporter, DHA2 family, methylenomycin A resistance protein</fullName>
    </submittedName>
</protein>
<dbReference type="Gene3D" id="1.20.1720.10">
    <property type="entry name" value="Multidrug resistance protein D"/>
    <property type="match status" value="1"/>
</dbReference>
<feature type="transmembrane region" description="Helical" evidence="6">
    <location>
        <begin position="285"/>
        <end position="310"/>
    </location>
</feature>
<organism evidence="8 9">
    <name type="scientific">Rugamonas rubra</name>
    <dbReference type="NCBI Taxonomy" id="758825"/>
    <lineage>
        <taxon>Bacteria</taxon>
        <taxon>Pseudomonadati</taxon>
        <taxon>Pseudomonadota</taxon>
        <taxon>Betaproteobacteria</taxon>
        <taxon>Burkholderiales</taxon>
        <taxon>Oxalobacteraceae</taxon>
        <taxon>Telluria group</taxon>
        <taxon>Rugamonas</taxon>
    </lineage>
</organism>
<dbReference type="Gene3D" id="1.20.1250.20">
    <property type="entry name" value="MFS general substrate transporter like domains"/>
    <property type="match status" value="1"/>
</dbReference>
<dbReference type="OrthoDB" id="9807274at2"/>